<keyword evidence="2" id="KW-0677">Repeat</keyword>
<keyword evidence="1" id="KW-0732">Signal</keyword>
<dbReference type="Proteomes" id="UP000317378">
    <property type="component" value="Unassembled WGS sequence"/>
</dbReference>
<dbReference type="InterPro" id="IPR028994">
    <property type="entry name" value="Integrin_alpha_N"/>
</dbReference>
<dbReference type="GO" id="GO:0008305">
    <property type="term" value="C:integrin complex"/>
    <property type="evidence" value="ECO:0007669"/>
    <property type="project" value="InterPro"/>
</dbReference>
<proteinExistence type="predicted"/>
<sequence length="473" mass="45955">MTGGLVSLSAGTASAAAGSSATQPHQADFNNDGYPDIAVSAPVASVNGREGAGQITVFHGSASGISASRHTNITQNSTGVPGTAEAGDGFGSSTSPGDFNSDGYTDLAVGTPGEGVDGDAGAGTVAVLWGSSSGLKSGTTIADPAPGSHDDFGYDVAAGDFDGDTKTDLAVSDSSNIVRTFKGGIAKSGAVGSRTAVTTPVRDTHPYHVNKITAGDVDADGMDDLVVSGNNKSGDDHLVSYLLPGTAAGLGTSTAELDGGVVSDIADLNGDGFGDVVTGLASDLLEAQPGMSTGGNIHITYGSATGPAGEATILSQATEGVPGTAEVGDQFGWDLSVGDINGDGYSDIAVGVAFEDGAASGTGDSGAVTVLYGSAAGVTTAGAQQFTQATAGVPGSSEYKDMFGGDVLLSDLNADGKSDLTIGVMGENEGNGAITVLKSNGTKLTTTGAVSISPSGVGVSTAGYPQFGAILGG</sequence>
<evidence type="ECO:0000256" key="1">
    <source>
        <dbReference type="ARBA" id="ARBA00022729"/>
    </source>
</evidence>
<evidence type="ECO:0000256" key="4">
    <source>
        <dbReference type="ARBA" id="ARBA00023180"/>
    </source>
</evidence>
<evidence type="ECO:0000256" key="5">
    <source>
        <dbReference type="SAM" id="MobiDB-lite"/>
    </source>
</evidence>
<dbReference type="GO" id="GO:0007155">
    <property type="term" value="P:cell adhesion"/>
    <property type="evidence" value="ECO:0007669"/>
    <property type="project" value="InterPro"/>
</dbReference>
<dbReference type="GO" id="GO:0016787">
    <property type="term" value="F:hydrolase activity"/>
    <property type="evidence" value="ECO:0007669"/>
    <property type="project" value="UniProtKB-KW"/>
</dbReference>
<evidence type="ECO:0000256" key="3">
    <source>
        <dbReference type="ARBA" id="ARBA00022801"/>
    </source>
</evidence>
<comment type="caution">
    <text evidence="6">The sequence shown here is derived from an EMBL/GenBank/DDBJ whole genome shotgun (WGS) entry which is preliminary data.</text>
</comment>
<dbReference type="InterPro" id="IPR000413">
    <property type="entry name" value="Integrin_alpha"/>
</dbReference>
<evidence type="ECO:0000256" key="2">
    <source>
        <dbReference type="ARBA" id="ARBA00022737"/>
    </source>
</evidence>
<name>A0A505DDR0_9ACTN</name>
<dbReference type="InterPro" id="IPR013517">
    <property type="entry name" value="FG-GAP"/>
</dbReference>
<dbReference type="EMBL" id="VCHX02000346">
    <property type="protein sequence ID" value="TPQ15889.1"/>
    <property type="molecule type" value="Genomic_DNA"/>
</dbReference>
<gene>
    <name evidence="6" type="ORF">FGD71_044720</name>
</gene>
<reference evidence="6 7" key="1">
    <citation type="submission" date="2019-06" db="EMBL/GenBank/DDBJ databases">
        <title>Streptomyces sporangiiformans sp. nov., a novel actinomycete isolated from soil in Mount Song.</title>
        <authorList>
            <person name="Han L."/>
        </authorList>
    </citation>
    <scope>NUCLEOTIDE SEQUENCE [LARGE SCALE GENOMIC DNA]</scope>
    <source>
        <strain evidence="6 7">NEAU-SSA 1</strain>
    </source>
</reference>
<dbReference type="AlphaFoldDB" id="A0A505DDR0"/>
<dbReference type="Gene3D" id="2.130.10.130">
    <property type="entry name" value="Integrin alpha, N-terminal"/>
    <property type="match status" value="3"/>
</dbReference>
<dbReference type="SUPFAM" id="SSF69318">
    <property type="entry name" value="Integrin alpha N-terminal domain"/>
    <property type="match status" value="1"/>
</dbReference>
<keyword evidence="7" id="KW-1185">Reference proteome</keyword>
<dbReference type="OrthoDB" id="344301at2"/>
<dbReference type="PROSITE" id="PS51470">
    <property type="entry name" value="FG_GAP"/>
    <property type="match status" value="3"/>
</dbReference>
<accession>A0A505DDR0</accession>
<dbReference type="SMART" id="SM00191">
    <property type="entry name" value="Int_alpha"/>
    <property type="match status" value="5"/>
</dbReference>
<dbReference type="PRINTS" id="PR01185">
    <property type="entry name" value="INTEGRINA"/>
</dbReference>
<feature type="region of interest" description="Disordered" evidence="5">
    <location>
        <begin position="73"/>
        <end position="116"/>
    </location>
</feature>
<evidence type="ECO:0008006" key="8">
    <source>
        <dbReference type="Google" id="ProtNLM"/>
    </source>
</evidence>
<dbReference type="Pfam" id="PF01839">
    <property type="entry name" value="FG-GAP"/>
    <property type="match status" value="5"/>
</dbReference>
<dbReference type="PANTHER" id="PTHR23221">
    <property type="entry name" value="GLYCOSYLPHOSPHATIDYLINOSITOL PHOSPHOLIPASE D"/>
    <property type="match status" value="1"/>
</dbReference>
<keyword evidence="3" id="KW-0378">Hydrolase</keyword>
<evidence type="ECO:0000313" key="7">
    <source>
        <dbReference type="Proteomes" id="UP000317378"/>
    </source>
</evidence>
<organism evidence="6 7">
    <name type="scientific">Streptomyces sporangiiformans</name>
    <dbReference type="NCBI Taxonomy" id="2315329"/>
    <lineage>
        <taxon>Bacteria</taxon>
        <taxon>Bacillati</taxon>
        <taxon>Actinomycetota</taxon>
        <taxon>Actinomycetes</taxon>
        <taxon>Kitasatosporales</taxon>
        <taxon>Streptomycetaceae</taxon>
        <taxon>Streptomyces</taxon>
    </lineage>
</organism>
<protein>
    <recommendedName>
        <fullName evidence="8">VCBS repeat-containing protein</fullName>
    </recommendedName>
</protein>
<evidence type="ECO:0000313" key="6">
    <source>
        <dbReference type="EMBL" id="TPQ15889.1"/>
    </source>
</evidence>
<keyword evidence="4" id="KW-0325">Glycoprotein</keyword>
<dbReference type="PANTHER" id="PTHR23221:SF7">
    <property type="entry name" value="PHOSPHATIDYLINOSITOL-GLYCAN-SPECIFIC PHOSPHOLIPASE D"/>
    <property type="match status" value="1"/>
</dbReference>
<dbReference type="InterPro" id="IPR013519">
    <property type="entry name" value="Int_alpha_beta-p"/>
</dbReference>